<organism evidence="1 2">
    <name type="scientific">Dolichospermum flos-aquae UHCC 0037</name>
    <dbReference type="NCBI Taxonomy" id="2590026"/>
    <lineage>
        <taxon>Bacteria</taxon>
        <taxon>Bacillati</taxon>
        <taxon>Cyanobacteriota</taxon>
        <taxon>Cyanophyceae</taxon>
        <taxon>Nostocales</taxon>
        <taxon>Aphanizomenonaceae</taxon>
        <taxon>Dolichospermum</taxon>
    </lineage>
</organism>
<name>A0ACC7S044_DOLFA</name>
<accession>A0ACC7S044</accession>
<gene>
    <name evidence="1" type="ORF">FJR39_00305</name>
</gene>
<proteinExistence type="predicted"/>
<reference evidence="2" key="1">
    <citation type="journal article" date="2020" name="Toxins">
        <title>Phylogenomic Analysis of Secondary Metabolism in the Toxic Cyanobacterial Genera Anabaena, Dolichospermum and Aphanizomenon.</title>
        <authorList>
            <person name="Oesterholm J."/>
            <person name="Popin R.V."/>
            <person name="Fewer D.P."/>
            <person name="Sivonen K."/>
        </authorList>
    </citation>
    <scope>NUCLEOTIDE SEQUENCE [LARGE SCALE GENOMIC DNA]</scope>
    <source>
        <strain evidence="2">UHCC 0037</strain>
    </source>
</reference>
<keyword evidence="2" id="KW-1185">Reference proteome</keyword>
<comment type="caution">
    <text evidence="1">The sequence shown here is derived from an EMBL/GenBank/DDBJ whole genome shotgun (WGS) entry which is preliminary data.</text>
</comment>
<dbReference type="Proteomes" id="UP001517388">
    <property type="component" value="Unassembled WGS sequence"/>
</dbReference>
<sequence length="168" mass="19003">MAQQQTVNIRRISKNRAEQVGYYRFLENENVRIGELVASVGEHCALNVNGKHILAINDTSEINLQSHIGRLKPEGIGVVGNNKDVGFYIHPTLILDAENGFPLGLSTVQLWTREIDHADKNEREYKNLPIEKKESYKWITANCHQTRNKNPTPNPLPASDEGAKMYLI</sequence>
<dbReference type="EMBL" id="VILF01000001">
    <property type="protein sequence ID" value="MTJ41767.1"/>
    <property type="molecule type" value="Genomic_DNA"/>
</dbReference>
<evidence type="ECO:0000313" key="2">
    <source>
        <dbReference type="Proteomes" id="UP001517388"/>
    </source>
</evidence>
<protein>
    <submittedName>
        <fullName evidence="1">Uncharacterized protein</fullName>
    </submittedName>
</protein>
<evidence type="ECO:0000313" key="1">
    <source>
        <dbReference type="EMBL" id="MTJ41767.1"/>
    </source>
</evidence>